<feature type="region of interest" description="Disordered" evidence="1">
    <location>
        <begin position="1"/>
        <end position="22"/>
    </location>
</feature>
<dbReference type="InterPro" id="IPR011009">
    <property type="entry name" value="Kinase-like_dom_sf"/>
</dbReference>
<dbReference type="Gene3D" id="1.10.510.10">
    <property type="entry name" value="Transferase(Phosphotransferase) domain 1"/>
    <property type="match status" value="1"/>
</dbReference>
<evidence type="ECO:0000259" key="2">
    <source>
        <dbReference type="PROSITE" id="PS50011"/>
    </source>
</evidence>
<dbReference type="Pfam" id="PF13191">
    <property type="entry name" value="AAA_16"/>
    <property type="match status" value="1"/>
</dbReference>
<dbReference type="SUPFAM" id="SSF52540">
    <property type="entry name" value="P-loop containing nucleoside triphosphate hydrolases"/>
    <property type="match status" value="1"/>
</dbReference>
<dbReference type="SUPFAM" id="SSF56112">
    <property type="entry name" value="Protein kinase-like (PK-like)"/>
    <property type="match status" value="1"/>
</dbReference>
<dbReference type="GO" id="GO:0005524">
    <property type="term" value="F:ATP binding"/>
    <property type="evidence" value="ECO:0007669"/>
    <property type="project" value="InterPro"/>
</dbReference>
<dbReference type="InterPro" id="IPR027417">
    <property type="entry name" value="P-loop_NTPase"/>
</dbReference>
<dbReference type="Gene3D" id="3.40.50.300">
    <property type="entry name" value="P-loop containing nucleotide triphosphate hydrolases"/>
    <property type="match status" value="1"/>
</dbReference>
<dbReference type="InterPro" id="IPR041664">
    <property type="entry name" value="AAA_16"/>
</dbReference>
<evidence type="ECO:0000256" key="1">
    <source>
        <dbReference type="SAM" id="MobiDB-lite"/>
    </source>
</evidence>
<dbReference type="InterPro" id="IPR000719">
    <property type="entry name" value="Prot_kinase_dom"/>
</dbReference>
<name>A0A7S1YZJ5_9STRA</name>
<protein>
    <recommendedName>
        <fullName evidence="2">Protein kinase domain-containing protein</fullName>
    </recommendedName>
</protein>
<gene>
    <name evidence="3" type="ORF">DBRI1063_LOCUS7924</name>
</gene>
<reference evidence="3" key="1">
    <citation type="submission" date="2021-01" db="EMBL/GenBank/DDBJ databases">
        <authorList>
            <person name="Corre E."/>
            <person name="Pelletier E."/>
            <person name="Niang G."/>
            <person name="Scheremetjew M."/>
            <person name="Finn R."/>
            <person name="Kale V."/>
            <person name="Holt S."/>
            <person name="Cochrane G."/>
            <person name="Meng A."/>
            <person name="Brown T."/>
            <person name="Cohen L."/>
        </authorList>
    </citation>
    <scope>NUCLEOTIDE SEQUENCE</scope>
    <source>
        <strain evidence="3">Pop2</strain>
    </source>
</reference>
<dbReference type="GO" id="GO:0004672">
    <property type="term" value="F:protein kinase activity"/>
    <property type="evidence" value="ECO:0007669"/>
    <property type="project" value="InterPro"/>
</dbReference>
<dbReference type="PANTHER" id="PTHR43642:SF1">
    <property type="entry name" value="HYBRID SIGNAL TRANSDUCTION HISTIDINE KINASE G"/>
    <property type="match status" value="1"/>
</dbReference>
<sequence length="1320" mass="148423">MIESIAMMSLSKQSGNSEHDDETTGITFVNEGPLFRIYHVVDSDQEHSSQTGSVAIKVLNDRFADDKDTSRLENEYNILNHLANRDAAGSAIKKTSHHGSNAITLEWIDGITLKEWIRKFHSTRSLPVAIKSDTDEMKSIIMVMRNIAWSMVDVHDAGISHNNITPEHIIINIDDSASIKFISFGSASFLAENNELSNAGARKDLAALGYIFYEIVSGKSPLRGRVNQTVTITTDCATDMELEPKSTREEKHDGGEMYISAVEVYSALLNKLPFVFVKIVMALTESKMTAERYHSVTEVYLLLDKMMSNPRNFLSDKRKDLYYGQLYFPSYKLYDRDNQLSKIMNTYSQMTSEESSKMILVSGYSGTGKSALIKHARPILKTRNAHIIYGKFDQLQQAEPFVAIIDAFNDFFDKAKKGGPEYIQRIKTAIFEAIGSEVGVLTNFFPRLCQVIGSPVADPVQVDSRQAQNRLKYLFKMMIGAIASPSSPLVLFLDDLQWADSSSLDLIEAVVTDSEIKCILFAGTYRSNEVNNAFPLTRFLADIAEKHISVIKIELENIGREAANDLISDAICKATLDSKMLADIVYRKTSGNVLFLTQFLQSLYAEGLLWFSLDTESWEWNYQGIETQTIPKNVINLLTERIVRLPVLTQHALNLLSCIGCACAESTLILFMNEIGQNSTEKTNDISERENNILLALEIAVAEGLVKKDGSLYVFVHDQIQSAAYSLNPEHQRGPLHLQIGNSILKNVPIGEMENVLFIAVDQLNRGILSVNREDLKETIAQLNLRAGKKAMALAAFQSSASFFEAGISLLDEYCWDKMYELSLQLYGSYADAQFCIGHFDEVGQVTAVIIKHAKTLWDGLNAYSTLIKALGSQNKLRAAIEITCNILGELGEHIPSVLPDQNATREDLMRSIRLFAMMTDDQFLSLNNISDDKKTMSMKFLSHLAVYCFMAKINYVPFVFNRMLDLTLNYGVSNESCTALAMSSFLISDSDGDSRASYRIGELALLLVEKLEANEYISQVHANVYCARSWNEMRMTTKPLHHAYKRGMEIGDIQNAMLSAQYYCINRFLCGIELPTVEKEFRYFLKQMKEYEQITIHQSTLPFLQAVLNFMGASTNPVELTGEIIAQNTYIEACFDKHLMHVIVKVHVLCGWLAYMFGEYELASSIISRRREIENSMNKKIELYGVANFYDCLTHLALAHKTKDTAMTTKISHDIEIMMKLARSAPCSNEHRILLIEAEMAFFTKEIDSAIGKYNAAIAAARVSGFIHEEALCYEKAGDLFLDQGNSRRAAYYYGLASELYCQWGAQGKVDHLHRQIPL</sequence>
<feature type="domain" description="Protein kinase" evidence="2">
    <location>
        <begin position="23"/>
        <end position="328"/>
    </location>
</feature>
<proteinExistence type="predicted"/>
<dbReference type="EMBL" id="HBGN01012441">
    <property type="protein sequence ID" value="CAD9324164.1"/>
    <property type="molecule type" value="Transcribed_RNA"/>
</dbReference>
<dbReference type="InterPro" id="IPR053159">
    <property type="entry name" value="Hybrid_Histidine_Kinase"/>
</dbReference>
<accession>A0A7S1YZJ5</accession>
<dbReference type="Gene3D" id="3.30.200.20">
    <property type="entry name" value="Phosphorylase Kinase, domain 1"/>
    <property type="match status" value="1"/>
</dbReference>
<organism evidence="3">
    <name type="scientific">Ditylum brightwellii</name>
    <dbReference type="NCBI Taxonomy" id="49249"/>
    <lineage>
        <taxon>Eukaryota</taxon>
        <taxon>Sar</taxon>
        <taxon>Stramenopiles</taxon>
        <taxon>Ochrophyta</taxon>
        <taxon>Bacillariophyta</taxon>
        <taxon>Mediophyceae</taxon>
        <taxon>Lithodesmiophycidae</taxon>
        <taxon>Lithodesmiales</taxon>
        <taxon>Lithodesmiaceae</taxon>
        <taxon>Ditylum</taxon>
    </lineage>
</organism>
<dbReference type="PROSITE" id="PS50011">
    <property type="entry name" value="PROTEIN_KINASE_DOM"/>
    <property type="match status" value="1"/>
</dbReference>
<dbReference type="PANTHER" id="PTHR43642">
    <property type="entry name" value="HYBRID SIGNAL TRANSDUCTION HISTIDINE KINASE G"/>
    <property type="match status" value="1"/>
</dbReference>
<evidence type="ECO:0000313" key="3">
    <source>
        <dbReference type="EMBL" id="CAD9324164.1"/>
    </source>
</evidence>